<evidence type="ECO:0000256" key="4">
    <source>
        <dbReference type="ARBA" id="ARBA00022481"/>
    </source>
</evidence>
<evidence type="ECO:0000256" key="9">
    <source>
        <dbReference type="ARBA" id="ARBA00025772"/>
    </source>
</evidence>
<gene>
    <name evidence="13" type="ORF">ACFFGE_07645</name>
</gene>
<evidence type="ECO:0000256" key="11">
    <source>
        <dbReference type="SAM" id="Phobius"/>
    </source>
</evidence>
<dbReference type="InterPro" id="IPR022346">
    <property type="entry name" value="T2SS_GspH"/>
</dbReference>
<evidence type="ECO:0000259" key="12">
    <source>
        <dbReference type="Pfam" id="PF12019"/>
    </source>
</evidence>
<keyword evidence="4" id="KW-0488">Methylation</keyword>
<dbReference type="SUPFAM" id="SSF54523">
    <property type="entry name" value="Pili subunits"/>
    <property type="match status" value="1"/>
</dbReference>
<evidence type="ECO:0000256" key="10">
    <source>
        <dbReference type="ARBA" id="ARBA00030775"/>
    </source>
</evidence>
<dbReference type="Pfam" id="PF12019">
    <property type="entry name" value="GspH"/>
    <property type="match status" value="1"/>
</dbReference>
<feature type="transmembrane region" description="Helical" evidence="11">
    <location>
        <begin position="12"/>
        <end position="32"/>
    </location>
</feature>
<dbReference type="InterPro" id="IPR012902">
    <property type="entry name" value="N_methyl_site"/>
</dbReference>
<dbReference type="RefSeq" id="WP_376835721.1">
    <property type="nucleotide sequence ID" value="NZ_JBHLSW010000005.1"/>
</dbReference>
<evidence type="ECO:0000313" key="14">
    <source>
        <dbReference type="Proteomes" id="UP001589906"/>
    </source>
</evidence>
<dbReference type="Gene3D" id="3.55.40.10">
    <property type="entry name" value="minor pseudopilin epsh domain"/>
    <property type="match status" value="1"/>
</dbReference>
<comment type="similarity">
    <text evidence="9">Belongs to the GSP H family.</text>
</comment>
<evidence type="ECO:0000313" key="13">
    <source>
        <dbReference type="EMBL" id="MFC0633751.1"/>
    </source>
</evidence>
<dbReference type="EMBL" id="JBHLSW010000005">
    <property type="protein sequence ID" value="MFC0633751.1"/>
    <property type="molecule type" value="Genomic_DNA"/>
</dbReference>
<keyword evidence="14" id="KW-1185">Reference proteome</keyword>
<feature type="domain" description="General secretion pathway GspH" evidence="12">
    <location>
        <begin position="43"/>
        <end position="140"/>
    </location>
</feature>
<dbReference type="PROSITE" id="PS00409">
    <property type="entry name" value="PROKAR_NTER_METHYL"/>
    <property type="match status" value="1"/>
</dbReference>
<comment type="caution">
    <text evidence="13">The sequence shown here is derived from an EMBL/GenBank/DDBJ whole genome shotgun (WGS) entry which is preliminary data.</text>
</comment>
<keyword evidence="5" id="KW-0997">Cell inner membrane</keyword>
<accession>A0ABV6R2A0</accession>
<keyword evidence="6 11" id="KW-0812">Transmembrane</keyword>
<evidence type="ECO:0000256" key="8">
    <source>
        <dbReference type="ARBA" id="ARBA00023136"/>
    </source>
</evidence>
<evidence type="ECO:0000256" key="6">
    <source>
        <dbReference type="ARBA" id="ARBA00022692"/>
    </source>
</evidence>
<keyword evidence="3" id="KW-1003">Cell membrane</keyword>
<dbReference type="InterPro" id="IPR002416">
    <property type="entry name" value="T2SS_protein-GspH"/>
</dbReference>
<protein>
    <recommendedName>
        <fullName evidence="2">Type II secretion system protein H</fullName>
    </recommendedName>
    <alternativeName>
        <fullName evidence="10">General secretion pathway protein H</fullName>
    </alternativeName>
</protein>
<organism evidence="13 14">
    <name type="scientific">Brevundimonas balnearis</name>
    <dbReference type="NCBI Taxonomy" id="1572858"/>
    <lineage>
        <taxon>Bacteria</taxon>
        <taxon>Pseudomonadati</taxon>
        <taxon>Pseudomonadota</taxon>
        <taxon>Alphaproteobacteria</taxon>
        <taxon>Caulobacterales</taxon>
        <taxon>Caulobacteraceae</taxon>
        <taxon>Brevundimonas</taxon>
    </lineage>
</organism>
<dbReference type="Proteomes" id="UP001589906">
    <property type="component" value="Unassembled WGS sequence"/>
</dbReference>
<dbReference type="PRINTS" id="PR00885">
    <property type="entry name" value="BCTERIALGSPH"/>
</dbReference>
<dbReference type="InterPro" id="IPR045584">
    <property type="entry name" value="Pilin-like"/>
</dbReference>
<evidence type="ECO:0000256" key="5">
    <source>
        <dbReference type="ARBA" id="ARBA00022519"/>
    </source>
</evidence>
<sequence length="154" mass="15842">MGARRRGGFSLVEVLVVVTIIALAATAVILTAPDSSPSARGDAERLVVRLSEARAEAILTSRPVALDLGAQAVAPLAFSGGRWSPLAGTRLGMDWSEGVSPLLDGDVQRVAFDPTGLAEPVEIRLSGPDGTVVVRVDATGEASLPQGRGDSTSR</sequence>
<dbReference type="Pfam" id="PF07963">
    <property type="entry name" value="N_methyl"/>
    <property type="match status" value="1"/>
</dbReference>
<keyword evidence="7 11" id="KW-1133">Transmembrane helix</keyword>
<evidence type="ECO:0000256" key="1">
    <source>
        <dbReference type="ARBA" id="ARBA00004377"/>
    </source>
</evidence>
<keyword evidence="8 11" id="KW-0472">Membrane</keyword>
<evidence type="ECO:0000256" key="2">
    <source>
        <dbReference type="ARBA" id="ARBA00021549"/>
    </source>
</evidence>
<dbReference type="NCBIfam" id="TIGR02532">
    <property type="entry name" value="IV_pilin_GFxxxE"/>
    <property type="match status" value="1"/>
</dbReference>
<name>A0ABV6R2A0_9CAUL</name>
<proteinExistence type="inferred from homology"/>
<reference evidence="13 14" key="1">
    <citation type="submission" date="2024-09" db="EMBL/GenBank/DDBJ databases">
        <authorList>
            <person name="Sun Q."/>
            <person name="Mori K."/>
        </authorList>
    </citation>
    <scope>NUCLEOTIDE SEQUENCE [LARGE SCALE GENOMIC DNA]</scope>
    <source>
        <strain evidence="13 14">NCAIM B.02621</strain>
    </source>
</reference>
<evidence type="ECO:0000256" key="3">
    <source>
        <dbReference type="ARBA" id="ARBA00022475"/>
    </source>
</evidence>
<evidence type="ECO:0000256" key="7">
    <source>
        <dbReference type="ARBA" id="ARBA00022989"/>
    </source>
</evidence>
<comment type="subcellular location">
    <subcellularLocation>
        <location evidence="1">Cell inner membrane</location>
        <topology evidence="1">Single-pass membrane protein</topology>
    </subcellularLocation>
</comment>